<accession>A0A9P4H1X8</accession>
<feature type="compositionally biased region" description="Basic and acidic residues" evidence="1">
    <location>
        <begin position="1"/>
        <end position="10"/>
    </location>
</feature>
<feature type="compositionally biased region" description="Basic residues" evidence="1">
    <location>
        <begin position="155"/>
        <end position="164"/>
    </location>
</feature>
<organism evidence="2 3">
    <name type="scientific">Setomelanomma holmii</name>
    <dbReference type="NCBI Taxonomy" id="210430"/>
    <lineage>
        <taxon>Eukaryota</taxon>
        <taxon>Fungi</taxon>
        <taxon>Dikarya</taxon>
        <taxon>Ascomycota</taxon>
        <taxon>Pezizomycotina</taxon>
        <taxon>Dothideomycetes</taxon>
        <taxon>Pleosporomycetidae</taxon>
        <taxon>Pleosporales</taxon>
        <taxon>Pleosporineae</taxon>
        <taxon>Phaeosphaeriaceae</taxon>
        <taxon>Setomelanomma</taxon>
    </lineage>
</organism>
<feature type="region of interest" description="Disordered" evidence="1">
    <location>
        <begin position="136"/>
        <end position="326"/>
    </location>
</feature>
<feature type="compositionally biased region" description="Polar residues" evidence="1">
    <location>
        <begin position="31"/>
        <end position="40"/>
    </location>
</feature>
<feature type="compositionally biased region" description="Basic and acidic residues" evidence="1">
    <location>
        <begin position="210"/>
        <end position="220"/>
    </location>
</feature>
<dbReference type="AlphaFoldDB" id="A0A9P4H1X8"/>
<evidence type="ECO:0000313" key="2">
    <source>
        <dbReference type="EMBL" id="KAF2025537.1"/>
    </source>
</evidence>
<reference evidence="2" key="1">
    <citation type="journal article" date="2020" name="Stud. Mycol.">
        <title>101 Dothideomycetes genomes: a test case for predicting lifestyles and emergence of pathogens.</title>
        <authorList>
            <person name="Haridas S."/>
            <person name="Albert R."/>
            <person name="Binder M."/>
            <person name="Bloem J."/>
            <person name="Labutti K."/>
            <person name="Salamov A."/>
            <person name="Andreopoulos B."/>
            <person name="Baker S."/>
            <person name="Barry K."/>
            <person name="Bills G."/>
            <person name="Bluhm B."/>
            <person name="Cannon C."/>
            <person name="Castanera R."/>
            <person name="Culley D."/>
            <person name="Daum C."/>
            <person name="Ezra D."/>
            <person name="Gonzalez J."/>
            <person name="Henrissat B."/>
            <person name="Kuo A."/>
            <person name="Liang C."/>
            <person name="Lipzen A."/>
            <person name="Lutzoni F."/>
            <person name="Magnuson J."/>
            <person name="Mondo S."/>
            <person name="Nolan M."/>
            <person name="Ohm R."/>
            <person name="Pangilinan J."/>
            <person name="Park H.-J."/>
            <person name="Ramirez L."/>
            <person name="Alfaro M."/>
            <person name="Sun H."/>
            <person name="Tritt A."/>
            <person name="Yoshinaga Y."/>
            <person name="Zwiers L.-H."/>
            <person name="Turgeon B."/>
            <person name="Goodwin S."/>
            <person name="Spatafora J."/>
            <person name="Crous P."/>
            <person name="Grigoriev I."/>
        </authorList>
    </citation>
    <scope>NUCLEOTIDE SEQUENCE</scope>
    <source>
        <strain evidence="2">CBS 110217</strain>
    </source>
</reference>
<proteinExistence type="predicted"/>
<dbReference type="EMBL" id="ML978263">
    <property type="protein sequence ID" value="KAF2025537.1"/>
    <property type="molecule type" value="Genomic_DNA"/>
</dbReference>
<feature type="region of interest" description="Disordered" evidence="1">
    <location>
        <begin position="1"/>
        <end position="116"/>
    </location>
</feature>
<gene>
    <name evidence="2" type="ORF">EK21DRAFT_76133</name>
</gene>
<comment type="caution">
    <text evidence="2">The sequence shown here is derived from an EMBL/GenBank/DDBJ whole genome shotgun (WGS) entry which is preliminary data.</text>
</comment>
<feature type="compositionally biased region" description="Polar residues" evidence="1">
    <location>
        <begin position="300"/>
        <end position="326"/>
    </location>
</feature>
<keyword evidence="3" id="KW-1185">Reference proteome</keyword>
<name>A0A9P4H1X8_9PLEO</name>
<sequence length="365" mass="39346">QSEEIIRDDDTNAGTGATGTVPSNIAAVTEPNITATTESHTPLAASSAVALNDATASPDPSDSAAATRRGLRTRRPAQQRPYSYDAQIFEEHETDVPEEDTGIQTSPHAAQSRQVSTISYGRGFSEEQLRELDEDTLAILQGDLDPESERDTGRPKHFKGKGRAWKKEESDEDMEFTVGKKKKKAAAAARAKAKGQAQTPKKRGRPRKTIMSEDLVRDNSDSDAAAPNEDVSPSPAASKAPAKKARKPPRKSALSEEIVRDDSESDTQPEEDTKPTAHDTGVSSPNRKKQGHFVAEDETSTTAVVAQPELTTSYTPKGTLNKSYTPKGSPKYFALYDFVSMGDSNDRMSATPNDLKAANSPARSS</sequence>
<feature type="region of interest" description="Disordered" evidence="1">
    <location>
        <begin position="343"/>
        <end position="365"/>
    </location>
</feature>
<dbReference type="Proteomes" id="UP000799777">
    <property type="component" value="Unassembled WGS sequence"/>
</dbReference>
<feature type="compositionally biased region" description="Basic and acidic residues" evidence="1">
    <location>
        <begin position="253"/>
        <end position="262"/>
    </location>
</feature>
<feature type="non-terminal residue" evidence="2">
    <location>
        <position position="1"/>
    </location>
</feature>
<feature type="compositionally biased region" description="Polar residues" evidence="1">
    <location>
        <begin position="102"/>
        <end position="116"/>
    </location>
</feature>
<feature type="compositionally biased region" description="Basic residues" evidence="1">
    <location>
        <begin position="241"/>
        <end position="250"/>
    </location>
</feature>
<evidence type="ECO:0000313" key="3">
    <source>
        <dbReference type="Proteomes" id="UP000799777"/>
    </source>
</evidence>
<feature type="compositionally biased region" description="Low complexity" evidence="1">
    <location>
        <begin position="53"/>
        <end position="68"/>
    </location>
</feature>
<evidence type="ECO:0000256" key="1">
    <source>
        <dbReference type="SAM" id="MobiDB-lite"/>
    </source>
</evidence>
<dbReference type="OrthoDB" id="3795696at2759"/>
<protein>
    <submittedName>
        <fullName evidence="2">Uncharacterized protein</fullName>
    </submittedName>
</protein>